<evidence type="ECO:0000313" key="3">
    <source>
        <dbReference type="Proteomes" id="UP000646776"/>
    </source>
</evidence>
<dbReference type="EMBL" id="BMSA01000056">
    <property type="protein sequence ID" value="GGT98032.1"/>
    <property type="molecule type" value="Genomic_DNA"/>
</dbReference>
<protein>
    <submittedName>
        <fullName evidence="2">Uncharacterized protein</fullName>
    </submittedName>
</protein>
<feature type="compositionally biased region" description="Basic and acidic residues" evidence="1">
    <location>
        <begin position="54"/>
        <end position="77"/>
    </location>
</feature>
<gene>
    <name evidence="2" type="ORF">GCM10010226_89240</name>
</gene>
<feature type="region of interest" description="Disordered" evidence="1">
    <location>
        <begin position="27"/>
        <end position="77"/>
    </location>
</feature>
<accession>A0A918HT53</accession>
<reference evidence="2" key="1">
    <citation type="journal article" date="2014" name="Int. J. Syst. Evol. Microbiol.">
        <title>Complete genome sequence of Corynebacterium casei LMG S-19264T (=DSM 44701T), isolated from a smear-ripened cheese.</title>
        <authorList>
            <consortium name="US DOE Joint Genome Institute (JGI-PGF)"/>
            <person name="Walter F."/>
            <person name="Albersmeier A."/>
            <person name="Kalinowski J."/>
            <person name="Ruckert C."/>
        </authorList>
    </citation>
    <scope>NUCLEOTIDE SEQUENCE</scope>
    <source>
        <strain evidence="2">JCM 4125</strain>
    </source>
</reference>
<sequence>MTAEQPVPLQQAEAQATLAREWTAQTVGRPEQHAKAAGGVGPKTAPYWQAQIARRPDECRSAHMPGQDEHPPVPEIE</sequence>
<keyword evidence="3" id="KW-1185">Reference proteome</keyword>
<evidence type="ECO:0000256" key="1">
    <source>
        <dbReference type="SAM" id="MobiDB-lite"/>
    </source>
</evidence>
<reference evidence="2" key="2">
    <citation type="submission" date="2020-09" db="EMBL/GenBank/DDBJ databases">
        <authorList>
            <person name="Sun Q."/>
            <person name="Ohkuma M."/>
        </authorList>
    </citation>
    <scope>NUCLEOTIDE SEQUENCE</scope>
    <source>
        <strain evidence="2">JCM 4125</strain>
    </source>
</reference>
<comment type="caution">
    <text evidence="2">The sequence shown here is derived from an EMBL/GenBank/DDBJ whole genome shotgun (WGS) entry which is preliminary data.</text>
</comment>
<organism evidence="2 3">
    <name type="scientific">Streptomyces phaeofaciens</name>
    <dbReference type="NCBI Taxonomy" id="68254"/>
    <lineage>
        <taxon>Bacteria</taxon>
        <taxon>Bacillati</taxon>
        <taxon>Actinomycetota</taxon>
        <taxon>Actinomycetes</taxon>
        <taxon>Kitasatosporales</taxon>
        <taxon>Streptomycetaceae</taxon>
        <taxon>Streptomyces</taxon>
    </lineage>
</organism>
<dbReference type="AlphaFoldDB" id="A0A918HT53"/>
<proteinExistence type="predicted"/>
<name>A0A918HT53_9ACTN</name>
<dbReference type="Proteomes" id="UP000646776">
    <property type="component" value="Unassembled WGS sequence"/>
</dbReference>
<evidence type="ECO:0000313" key="2">
    <source>
        <dbReference type="EMBL" id="GGT98032.1"/>
    </source>
</evidence>